<reference evidence="1" key="1">
    <citation type="submission" date="2022-02" db="EMBL/GenBank/DDBJ databases">
        <title>Towards deciphering the DNA virus diversity associated with rodent species in the families Cricetidae and Heteromyidae.</title>
        <authorList>
            <person name="Lund M."/>
            <person name="Larsen B.B."/>
            <person name="Gryseels S."/>
            <person name="Kraberger S."/>
            <person name="Rowsey D.M."/>
            <person name="Steger L."/>
            <person name="Yule K.M."/>
            <person name="Upham N.S."/>
            <person name="Worobey M."/>
            <person name="Van Doorslaer K."/>
            <person name="Varsani A."/>
        </authorList>
    </citation>
    <scope>NUCLEOTIDE SEQUENCE</scope>
    <source>
        <strain evidence="1">UA06Rod_12</strain>
    </source>
</reference>
<sequence>MSKSLVESLNDSNLSPINTLSGISMPNSDYPTLYNEVSQTGDIVIKTVHLDENPRYSDYTLKSLISAGIDPASITFGDNTSNRLSAYIPLSDFADSLNNTDSNA</sequence>
<dbReference type="EMBL" id="OM869591">
    <property type="protein sequence ID" value="UPW41405.1"/>
    <property type="molecule type" value="Genomic_DNA"/>
</dbReference>
<name>A0A976N2D0_9VIRU</name>
<accession>A0A976N2D0</accession>
<evidence type="ECO:0000313" key="1">
    <source>
        <dbReference type="EMBL" id="UPW41405.1"/>
    </source>
</evidence>
<protein>
    <submittedName>
        <fullName evidence="1">Uncharacterized protein</fullName>
    </submittedName>
</protein>
<proteinExistence type="predicted"/>
<organism evidence="1">
    <name type="scientific">Dipodfec virus UA06Rod_12</name>
    <dbReference type="NCBI Taxonomy" id="2929316"/>
    <lineage>
        <taxon>Viruses</taxon>
        <taxon>Monodnaviria</taxon>
        <taxon>Sangervirae</taxon>
        <taxon>Phixviricota</taxon>
        <taxon>Malgrandaviricetes</taxon>
        <taxon>Petitvirales</taxon>
        <taxon>Microviridae</taxon>
    </lineage>
</organism>